<feature type="compositionally biased region" description="Basic residues" evidence="1">
    <location>
        <begin position="14"/>
        <end position="25"/>
    </location>
</feature>
<organism evidence="2 3">
    <name type="scientific">Portunus trituberculatus</name>
    <name type="common">Swimming crab</name>
    <name type="synonym">Neptunus trituberculatus</name>
    <dbReference type="NCBI Taxonomy" id="210409"/>
    <lineage>
        <taxon>Eukaryota</taxon>
        <taxon>Metazoa</taxon>
        <taxon>Ecdysozoa</taxon>
        <taxon>Arthropoda</taxon>
        <taxon>Crustacea</taxon>
        <taxon>Multicrustacea</taxon>
        <taxon>Malacostraca</taxon>
        <taxon>Eumalacostraca</taxon>
        <taxon>Eucarida</taxon>
        <taxon>Decapoda</taxon>
        <taxon>Pleocyemata</taxon>
        <taxon>Brachyura</taxon>
        <taxon>Eubrachyura</taxon>
        <taxon>Portunoidea</taxon>
        <taxon>Portunidae</taxon>
        <taxon>Portuninae</taxon>
        <taxon>Portunus</taxon>
    </lineage>
</organism>
<feature type="region of interest" description="Disordered" evidence="1">
    <location>
        <begin position="1"/>
        <end position="25"/>
    </location>
</feature>
<keyword evidence="3" id="KW-1185">Reference proteome</keyword>
<reference evidence="2 3" key="1">
    <citation type="submission" date="2019-05" db="EMBL/GenBank/DDBJ databases">
        <title>Another draft genome of Portunus trituberculatus and its Hox gene families provides insights of decapod evolution.</title>
        <authorList>
            <person name="Jeong J.-H."/>
            <person name="Song I."/>
            <person name="Kim S."/>
            <person name="Choi T."/>
            <person name="Kim D."/>
            <person name="Ryu S."/>
            <person name="Kim W."/>
        </authorList>
    </citation>
    <scope>NUCLEOTIDE SEQUENCE [LARGE SCALE GENOMIC DNA]</scope>
    <source>
        <tissue evidence="2">Muscle</tissue>
    </source>
</reference>
<proteinExistence type="predicted"/>
<comment type="caution">
    <text evidence="2">The sequence shown here is derived from an EMBL/GenBank/DDBJ whole genome shotgun (WGS) entry which is preliminary data.</text>
</comment>
<evidence type="ECO:0000313" key="3">
    <source>
        <dbReference type="Proteomes" id="UP000324222"/>
    </source>
</evidence>
<accession>A0A5B7HVE6</accession>
<dbReference type="EMBL" id="VSRR010036420">
    <property type="protein sequence ID" value="MPC73247.1"/>
    <property type="molecule type" value="Genomic_DNA"/>
</dbReference>
<protein>
    <submittedName>
        <fullName evidence="2">Uncharacterized protein</fullName>
    </submittedName>
</protein>
<name>A0A5B7HVE6_PORTR</name>
<feature type="compositionally biased region" description="Basic and acidic residues" evidence="1">
    <location>
        <begin position="1"/>
        <end position="13"/>
    </location>
</feature>
<evidence type="ECO:0000256" key="1">
    <source>
        <dbReference type="SAM" id="MobiDB-lite"/>
    </source>
</evidence>
<gene>
    <name evidence="2" type="ORF">E2C01_067569</name>
</gene>
<dbReference type="AlphaFoldDB" id="A0A5B7HVE6"/>
<evidence type="ECO:0000313" key="2">
    <source>
        <dbReference type="EMBL" id="MPC73247.1"/>
    </source>
</evidence>
<sequence>MGQIKENNRDRKKPDRRHGRGRLRAVRRRRHRYLKTHLNMSGKITAGKEKYMNLLFRYT</sequence>
<dbReference type="Proteomes" id="UP000324222">
    <property type="component" value="Unassembled WGS sequence"/>
</dbReference>